<reference evidence="1" key="1">
    <citation type="journal article" date="2020" name="Fungal Divers.">
        <title>Resolving the Mortierellaceae phylogeny through synthesis of multi-gene phylogenetics and phylogenomics.</title>
        <authorList>
            <person name="Vandepol N."/>
            <person name="Liber J."/>
            <person name="Desiro A."/>
            <person name="Na H."/>
            <person name="Kennedy M."/>
            <person name="Barry K."/>
            <person name="Grigoriev I.V."/>
            <person name="Miller A.N."/>
            <person name="O'Donnell K."/>
            <person name="Stajich J.E."/>
            <person name="Bonito G."/>
        </authorList>
    </citation>
    <scope>NUCLEOTIDE SEQUENCE</scope>
    <source>
        <strain evidence="1">REB-010B</strain>
    </source>
</reference>
<sequence length="322" mass="34746">MDPNSVPTAKVRVQFQSGRDGTQGLSDAGGHIPSVLLRDTSGRNLGGLPAKGAKLGSDRFQNYDISIANSDLKTLEVMMETLSGDGTTTGTKSLDDGLCLAQFMWTPGESMLFSQDRKGVISGDLFYLCGYSWYYSGKTHNGYELRCGWLDGDNSNGNSVHGMILNTDILGSGYIESYSKNYPNPSDICYWGVNFSGGASPHSKRSLPLEKYGSKAYVTAGPGAIAICDSPTSWGPSMLSLEEGIFCDMVTKTKLPICSPDMKDRCVSYNSNHGPASGRARGQRNLTANKLSRDEVSFDSYELHYLVKSDLSGTVIDHGSEV</sequence>
<evidence type="ECO:0000313" key="2">
    <source>
        <dbReference type="Proteomes" id="UP000738325"/>
    </source>
</evidence>
<comment type="caution">
    <text evidence="1">The sequence shown here is derived from an EMBL/GenBank/DDBJ whole genome shotgun (WGS) entry which is preliminary data.</text>
</comment>
<dbReference type="EMBL" id="JAAAIP010000568">
    <property type="protein sequence ID" value="KAG0315040.1"/>
    <property type="molecule type" value="Genomic_DNA"/>
</dbReference>
<dbReference type="Proteomes" id="UP000738325">
    <property type="component" value="Unassembled WGS sequence"/>
</dbReference>
<accession>A0A9P6RD44</accession>
<protein>
    <submittedName>
        <fullName evidence="1">Uncharacterized protein</fullName>
    </submittedName>
</protein>
<evidence type="ECO:0000313" key="1">
    <source>
        <dbReference type="EMBL" id="KAG0315040.1"/>
    </source>
</evidence>
<organism evidence="1 2">
    <name type="scientific">Dissophora globulifera</name>
    <dbReference type="NCBI Taxonomy" id="979702"/>
    <lineage>
        <taxon>Eukaryota</taxon>
        <taxon>Fungi</taxon>
        <taxon>Fungi incertae sedis</taxon>
        <taxon>Mucoromycota</taxon>
        <taxon>Mortierellomycotina</taxon>
        <taxon>Mortierellomycetes</taxon>
        <taxon>Mortierellales</taxon>
        <taxon>Mortierellaceae</taxon>
        <taxon>Dissophora</taxon>
    </lineage>
</organism>
<proteinExistence type="predicted"/>
<keyword evidence="2" id="KW-1185">Reference proteome</keyword>
<name>A0A9P6RD44_9FUNG</name>
<dbReference type="OrthoDB" id="2389719at2759"/>
<dbReference type="AlphaFoldDB" id="A0A9P6RD44"/>
<gene>
    <name evidence="1" type="ORF">BGZ99_007702</name>
</gene>